<sequence>MAQPSSGALVPATVLVRTPLYFCTLDTTPSGFGLRFLTHIVNDKVLGAECCSASSDT</sequence>
<evidence type="ECO:0000313" key="3">
    <source>
        <dbReference type="EMBL" id="KAE9118616.1"/>
    </source>
</evidence>
<evidence type="ECO:0000313" key="12">
    <source>
        <dbReference type="Proteomes" id="UP000440732"/>
    </source>
</evidence>
<reference evidence="8 9" key="1">
    <citation type="submission" date="2018-08" db="EMBL/GenBank/DDBJ databases">
        <title>Genomic investigation of the strawberry pathogen Phytophthora fragariae indicates pathogenicity is determined by transcriptional variation in three key races.</title>
        <authorList>
            <person name="Adams T.M."/>
            <person name="Armitage A.D."/>
            <person name="Sobczyk M.K."/>
            <person name="Bates H.J."/>
            <person name="Dunwell J.M."/>
            <person name="Nellist C.F."/>
            <person name="Harrison R.J."/>
        </authorList>
    </citation>
    <scope>NUCLEOTIDE SEQUENCE [LARGE SCALE GENOMIC DNA]</scope>
    <source>
        <strain evidence="7 10">A4</strain>
        <strain evidence="6 11">BC-1</strain>
        <strain evidence="5 9">NOV-27</strain>
        <strain evidence="4 12">NOV-5</strain>
        <strain evidence="2 13">NOV-71</strain>
        <strain evidence="1 8">NOV-9</strain>
        <strain evidence="3 14">ONT-3</strain>
    </source>
</reference>
<evidence type="ECO:0000313" key="10">
    <source>
        <dbReference type="Proteomes" id="UP000437068"/>
    </source>
</evidence>
<dbReference type="Proteomes" id="UP000441208">
    <property type="component" value="Unassembled WGS sequence"/>
</dbReference>
<dbReference type="EMBL" id="QXGA01000375">
    <property type="protein sequence ID" value="KAE9146981.1"/>
    <property type="molecule type" value="Genomic_DNA"/>
</dbReference>
<evidence type="ECO:0000313" key="2">
    <source>
        <dbReference type="EMBL" id="KAE9118006.1"/>
    </source>
</evidence>
<dbReference type="Proteomes" id="UP000437068">
    <property type="component" value="Unassembled WGS sequence"/>
</dbReference>
<evidence type="ECO:0000313" key="1">
    <source>
        <dbReference type="EMBL" id="KAE8940838.1"/>
    </source>
</evidence>
<comment type="caution">
    <text evidence="5">The sequence shown here is derived from an EMBL/GenBank/DDBJ whole genome shotgun (WGS) entry which is preliminary data.</text>
</comment>
<keyword evidence="9" id="KW-1185">Reference proteome</keyword>
<evidence type="ECO:0000313" key="13">
    <source>
        <dbReference type="Proteomes" id="UP000441208"/>
    </source>
</evidence>
<dbReference type="EMBL" id="QXGD01000451">
    <property type="protein sequence ID" value="KAE9239260.1"/>
    <property type="molecule type" value="Genomic_DNA"/>
</dbReference>
<evidence type="ECO:0000313" key="14">
    <source>
        <dbReference type="Proteomes" id="UP000488956"/>
    </source>
</evidence>
<evidence type="ECO:0000313" key="8">
    <source>
        <dbReference type="Proteomes" id="UP000429523"/>
    </source>
</evidence>
<dbReference type="EMBL" id="QXGB01000398">
    <property type="protein sequence ID" value="KAE9216540.1"/>
    <property type="molecule type" value="Genomic_DNA"/>
</dbReference>
<evidence type="ECO:0000313" key="7">
    <source>
        <dbReference type="EMBL" id="KAE9314286.1"/>
    </source>
</evidence>
<protein>
    <submittedName>
        <fullName evidence="5">Uncharacterized protein</fullName>
    </submittedName>
</protein>
<dbReference type="Proteomes" id="UP000440367">
    <property type="component" value="Unassembled WGS sequence"/>
</dbReference>
<dbReference type="Proteomes" id="UP000440732">
    <property type="component" value="Unassembled WGS sequence"/>
</dbReference>
<dbReference type="EMBL" id="QXFX01000364">
    <property type="protein sequence ID" value="KAE9118616.1"/>
    <property type="molecule type" value="Genomic_DNA"/>
</dbReference>
<accession>A0A6A3YCZ7</accession>
<dbReference type="Proteomes" id="UP000433483">
    <property type="component" value="Unassembled WGS sequence"/>
</dbReference>
<gene>
    <name evidence="7" type="ORF">PF001_g8342</name>
    <name evidence="6" type="ORF">PF002_g10365</name>
    <name evidence="5" type="ORF">PF005_g9011</name>
    <name evidence="4" type="ORF">PF006_g8306</name>
    <name evidence="2" type="ORF">PF007_g9083</name>
    <name evidence="1" type="ORF">PF009_g9367</name>
    <name evidence="3" type="ORF">PF010_g8154</name>
</gene>
<organism evidence="5 9">
    <name type="scientific">Phytophthora fragariae</name>
    <dbReference type="NCBI Taxonomy" id="53985"/>
    <lineage>
        <taxon>Eukaryota</taxon>
        <taxon>Sar</taxon>
        <taxon>Stramenopiles</taxon>
        <taxon>Oomycota</taxon>
        <taxon>Peronosporomycetes</taxon>
        <taxon>Peronosporales</taxon>
        <taxon>Peronosporaceae</taxon>
        <taxon>Phytophthora</taxon>
    </lineage>
</organism>
<dbReference type="AlphaFoldDB" id="A0A6A3YCZ7"/>
<evidence type="ECO:0000313" key="6">
    <source>
        <dbReference type="EMBL" id="KAE9239260.1"/>
    </source>
</evidence>
<proteinExistence type="predicted"/>
<evidence type="ECO:0000313" key="9">
    <source>
        <dbReference type="Proteomes" id="UP000433483"/>
    </source>
</evidence>
<name>A0A6A3YCZ7_9STRA</name>
<dbReference type="EMBL" id="QXFZ01000398">
    <property type="protein sequence ID" value="KAE9118006.1"/>
    <property type="molecule type" value="Genomic_DNA"/>
</dbReference>
<dbReference type="Proteomes" id="UP000488956">
    <property type="component" value="Unassembled WGS sequence"/>
</dbReference>
<evidence type="ECO:0000313" key="5">
    <source>
        <dbReference type="EMBL" id="KAE9216540.1"/>
    </source>
</evidence>
<dbReference type="EMBL" id="QXGF01000400">
    <property type="protein sequence ID" value="KAE8940838.1"/>
    <property type="molecule type" value="Genomic_DNA"/>
</dbReference>
<evidence type="ECO:0000313" key="11">
    <source>
        <dbReference type="Proteomes" id="UP000440367"/>
    </source>
</evidence>
<dbReference type="Proteomes" id="UP000429523">
    <property type="component" value="Unassembled WGS sequence"/>
</dbReference>
<evidence type="ECO:0000313" key="4">
    <source>
        <dbReference type="EMBL" id="KAE9146981.1"/>
    </source>
</evidence>
<dbReference type="EMBL" id="QXGE01000376">
    <property type="protein sequence ID" value="KAE9314286.1"/>
    <property type="molecule type" value="Genomic_DNA"/>
</dbReference>